<keyword evidence="5" id="KW-1185">Reference proteome</keyword>
<sequence>MILIFKVLLMLDTYSSYCFYESIKGSYFMNFISIVVLLLIGLESGEAQSKAEIRLDTGSPTLVIDGEIYPPYAYMSYLGEEEYYKEIAATGIHIYNIPAYLGEGGINTISGIGPFRTPIWLGEGKYDFTDLIKDFEKIIQSDPKAKVIIRFYLDPPQWWTSLYPEASAHLPNGSTFRQCFASEIWRNKTGEVLGDCLDWLLGSRYAEYLAGIHVASGFTEEWFYHPKQYQDQNPDRLKAFRQWLKGRYGNKEALQKAWNNISVSFENALLANIDEHAKSKEWRNLDQEQHYIDTYRFQAEVMVDNIAYFSKIVKQKSHGNLLTGAFYGYHYFVGDPRRGHGALAKLLDCPDLDYLSSPNSYNRVIGEDWPPMAAVNSVQLHGKLWLTENDTRTSITTLLKDRSNGIAPPGQYENGVWLGPEDLKTSVSFLWKNTARMLAYGYGGWWFDMWGGWFSDPELLNVLDKTQQLYTRFPPSSGEKMKSQVGVIVDEELSFWDPTYGHLTENLISNRYPLAKTGNSYDLFLRTDLERMSTSQYKLVWLLGLLELHSEEETRIQRLTKQGVTVLWTNGKGTNIFRPNRDQLFLEGKLKWTASELGELWEGAGVHRYIETQDVFYIGRNWMGIHTIKGGKKNITFPFKAQIIDPIKNEILTDSSSQLELVMDPKSTILLRVNPL</sequence>
<gene>
    <name evidence="4" type="ORF">EHW67_03855</name>
</gene>
<dbReference type="GO" id="GO:0005975">
    <property type="term" value="P:carbohydrate metabolic process"/>
    <property type="evidence" value="ECO:0007669"/>
    <property type="project" value="InterPro"/>
</dbReference>
<dbReference type="Gene3D" id="3.20.20.80">
    <property type="entry name" value="Glycosidases"/>
    <property type="match status" value="1"/>
</dbReference>
<evidence type="ECO:0000313" key="4">
    <source>
        <dbReference type="EMBL" id="RTE54312.1"/>
    </source>
</evidence>
<name>A0A3S0CPM2_9FLAO</name>
<evidence type="ECO:0000256" key="1">
    <source>
        <dbReference type="ARBA" id="ARBA00022801"/>
    </source>
</evidence>
<accession>A0A3S0CPM2</accession>
<dbReference type="InterPro" id="IPR017853">
    <property type="entry name" value="GH"/>
</dbReference>
<dbReference type="EMBL" id="RQPJ01000002">
    <property type="protein sequence ID" value="RTE54312.1"/>
    <property type="molecule type" value="Genomic_DNA"/>
</dbReference>
<dbReference type="Proteomes" id="UP000267585">
    <property type="component" value="Unassembled WGS sequence"/>
</dbReference>
<dbReference type="SUPFAM" id="SSF51445">
    <property type="entry name" value="(Trans)glycosidases"/>
    <property type="match status" value="1"/>
</dbReference>
<evidence type="ECO:0000259" key="3">
    <source>
        <dbReference type="Pfam" id="PF02449"/>
    </source>
</evidence>
<dbReference type="GO" id="GO:0009341">
    <property type="term" value="C:beta-galactosidase complex"/>
    <property type="evidence" value="ECO:0007669"/>
    <property type="project" value="InterPro"/>
</dbReference>
<evidence type="ECO:0000313" key="5">
    <source>
        <dbReference type="Proteomes" id="UP000267585"/>
    </source>
</evidence>
<keyword evidence="2" id="KW-0326">Glycosidase</keyword>
<proteinExistence type="predicted"/>
<reference evidence="4 5" key="1">
    <citation type="submission" date="2018-11" db="EMBL/GenBank/DDBJ databases">
        <title>Arenibacter aquaticus sp.nov., a marine bacterium isolated from surface seawater in the South China Sea.</title>
        <authorList>
            <person name="Guo J."/>
            <person name="Sun J."/>
        </authorList>
    </citation>
    <scope>NUCLEOTIDE SEQUENCE [LARGE SCALE GENOMIC DNA]</scope>
    <source>
        <strain evidence="4 5">GUO666</strain>
    </source>
</reference>
<organism evidence="4 5">
    <name type="scientific">Arenibacter aquaticus</name>
    <dbReference type="NCBI Taxonomy" id="2489054"/>
    <lineage>
        <taxon>Bacteria</taxon>
        <taxon>Pseudomonadati</taxon>
        <taxon>Bacteroidota</taxon>
        <taxon>Flavobacteriia</taxon>
        <taxon>Flavobacteriales</taxon>
        <taxon>Flavobacteriaceae</taxon>
        <taxon>Arenibacter</taxon>
    </lineage>
</organism>
<dbReference type="AlphaFoldDB" id="A0A3S0CPM2"/>
<keyword evidence="1" id="KW-0378">Hydrolase</keyword>
<dbReference type="Pfam" id="PF02449">
    <property type="entry name" value="Glyco_hydro_42"/>
    <property type="match status" value="1"/>
</dbReference>
<feature type="domain" description="Glycoside hydrolase family 42 N-terminal" evidence="3">
    <location>
        <begin position="123"/>
        <end position="329"/>
    </location>
</feature>
<comment type="caution">
    <text evidence="4">The sequence shown here is derived from an EMBL/GenBank/DDBJ whole genome shotgun (WGS) entry which is preliminary data.</text>
</comment>
<dbReference type="InterPro" id="IPR013529">
    <property type="entry name" value="Glyco_hydro_42_N"/>
</dbReference>
<protein>
    <recommendedName>
        <fullName evidence="3">Glycoside hydrolase family 42 N-terminal domain-containing protein</fullName>
    </recommendedName>
</protein>
<dbReference type="GO" id="GO:0004565">
    <property type="term" value="F:beta-galactosidase activity"/>
    <property type="evidence" value="ECO:0007669"/>
    <property type="project" value="InterPro"/>
</dbReference>
<evidence type="ECO:0000256" key="2">
    <source>
        <dbReference type="ARBA" id="ARBA00023295"/>
    </source>
</evidence>